<organism evidence="12 13">
    <name type="scientific">Nakamurella aerolata</name>
    <dbReference type="NCBI Taxonomy" id="1656892"/>
    <lineage>
        <taxon>Bacteria</taxon>
        <taxon>Bacillati</taxon>
        <taxon>Actinomycetota</taxon>
        <taxon>Actinomycetes</taxon>
        <taxon>Nakamurellales</taxon>
        <taxon>Nakamurellaceae</taxon>
        <taxon>Nakamurella</taxon>
    </lineage>
</organism>
<feature type="transmembrane region" description="Helical" evidence="9">
    <location>
        <begin position="171"/>
        <end position="195"/>
    </location>
</feature>
<feature type="region of interest" description="Disordered" evidence="10">
    <location>
        <begin position="1"/>
        <end position="24"/>
    </location>
</feature>
<evidence type="ECO:0000259" key="11">
    <source>
        <dbReference type="PROSITE" id="PS51012"/>
    </source>
</evidence>
<dbReference type="Pfam" id="PF01061">
    <property type="entry name" value="ABC2_membrane"/>
    <property type="match status" value="1"/>
</dbReference>
<dbReference type="EMBL" id="JABEND010000005">
    <property type="protein sequence ID" value="NNG36287.1"/>
    <property type="molecule type" value="Genomic_DNA"/>
</dbReference>
<evidence type="ECO:0000313" key="12">
    <source>
        <dbReference type="EMBL" id="NNG36287.1"/>
    </source>
</evidence>
<comment type="subcellular location">
    <subcellularLocation>
        <location evidence="1">Cell inner membrane</location>
        <topology evidence="1">Multi-pass membrane protein</topology>
    </subcellularLocation>
    <subcellularLocation>
        <location evidence="9">Cell membrane</location>
        <topology evidence="9">Multi-pass membrane protein</topology>
    </subcellularLocation>
</comment>
<keyword evidence="4 9" id="KW-1003">Cell membrane</keyword>
<dbReference type="PANTHER" id="PTHR30413:SF8">
    <property type="entry name" value="TRANSPORT PERMEASE PROTEIN"/>
    <property type="match status" value="1"/>
</dbReference>
<feature type="transmembrane region" description="Helical" evidence="9">
    <location>
        <begin position="88"/>
        <end position="110"/>
    </location>
</feature>
<dbReference type="InterPro" id="IPR013525">
    <property type="entry name" value="ABC2_TM"/>
</dbReference>
<evidence type="ECO:0000256" key="2">
    <source>
        <dbReference type="ARBA" id="ARBA00007783"/>
    </source>
</evidence>
<evidence type="ECO:0000256" key="9">
    <source>
        <dbReference type="RuleBase" id="RU361157"/>
    </source>
</evidence>
<protein>
    <recommendedName>
        <fullName evidence="9">Transport permease protein</fullName>
    </recommendedName>
</protein>
<keyword evidence="8 9" id="KW-0472">Membrane</keyword>
<evidence type="ECO:0000256" key="10">
    <source>
        <dbReference type="SAM" id="MobiDB-lite"/>
    </source>
</evidence>
<dbReference type="GO" id="GO:0015920">
    <property type="term" value="P:lipopolysaccharide transport"/>
    <property type="evidence" value="ECO:0007669"/>
    <property type="project" value="TreeGrafter"/>
</dbReference>
<feature type="transmembrane region" description="Helical" evidence="9">
    <location>
        <begin position="55"/>
        <end position="76"/>
    </location>
</feature>
<feature type="domain" description="ABC transmembrane type-2" evidence="11">
    <location>
        <begin position="52"/>
        <end position="291"/>
    </location>
</feature>
<feature type="transmembrane region" description="Helical" evidence="9">
    <location>
        <begin position="131"/>
        <end position="159"/>
    </location>
</feature>
<evidence type="ECO:0000256" key="6">
    <source>
        <dbReference type="ARBA" id="ARBA00022692"/>
    </source>
</evidence>
<evidence type="ECO:0000256" key="4">
    <source>
        <dbReference type="ARBA" id="ARBA00022475"/>
    </source>
</evidence>
<dbReference type="InterPro" id="IPR047817">
    <property type="entry name" value="ABC2_TM_bact-type"/>
</dbReference>
<keyword evidence="7 9" id="KW-1133">Transmembrane helix</keyword>
<dbReference type="Proteomes" id="UP000562984">
    <property type="component" value="Unassembled WGS sequence"/>
</dbReference>
<evidence type="ECO:0000256" key="7">
    <source>
        <dbReference type="ARBA" id="ARBA00022989"/>
    </source>
</evidence>
<dbReference type="PROSITE" id="PS51012">
    <property type="entry name" value="ABC_TM2"/>
    <property type="match status" value="1"/>
</dbReference>
<name>A0A849A8F6_9ACTN</name>
<gene>
    <name evidence="12" type="ORF">HKD39_11285</name>
</gene>
<keyword evidence="3 9" id="KW-0813">Transport</keyword>
<sequence length="299" mass="32641">MTTTTNSPGAGDTTSGPRAPRLGVADSRSRSIELLGSLTMREIRGQYKRTTLGRLWSFINPLATIGIFTAVFSTIMKITPPVGTNSGIHAFALFLGAALLPWNFINNAVMGGMNALVGNAGLLQKVYFPRWIPVIATVLSLAVTLCFELLVLVLIVAIVGGPSVLLYLPGLIPLILLTTVFVSGIALTLSVLLVYFRDTQHFMALLMQVWFYLTPIVYPISLVAEQEQRLADGGHSVPLETLWKLNPAFRITDAFREVLYDFSWPSWGNLLGIALWAAASLLMGVLVFRTFSGRVVEEL</sequence>
<comment type="caution">
    <text evidence="12">The sequence shown here is derived from an EMBL/GenBank/DDBJ whole genome shotgun (WGS) entry which is preliminary data.</text>
</comment>
<comment type="similarity">
    <text evidence="2 9">Belongs to the ABC-2 integral membrane protein family.</text>
</comment>
<keyword evidence="6 9" id="KW-0812">Transmembrane</keyword>
<feature type="transmembrane region" description="Helical" evidence="9">
    <location>
        <begin position="267"/>
        <end position="288"/>
    </location>
</feature>
<keyword evidence="13" id="KW-1185">Reference proteome</keyword>
<dbReference type="PANTHER" id="PTHR30413">
    <property type="entry name" value="INNER MEMBRANE TRANSPORT PERMEASE"/>
    <property type="match status" value="1"/>
</dbReference>
<dbReference type="GO" id="GO:0005886">
    <property type="term" value="C:plasma membrane"/>
    <property type="evidence" value="ECO:0007669"/>
    <property type="project" value="UniProtKB-SubCell"/>
</dbReference>
<dbReference type="RefSeq" id="WP_171199948.1">
    <property type="nucleotide sequence ID" value="NZ_JABEND010000005.1"/>
</dbReference>
<evidence type="ECO:0000313" key="13">
    <source>
        <dbReference type="Proteomes" id="UP000562984"/>
    </source>
</evidence>
<dbReference type="GO" id="GO:0140359">
    <property type="term" value="F:ABC-type transporter activity"/>
    <property type="evidence" value="ECO:0007669"/>
    <property type="project" value="InterPro"/>
</dbReference>
<accession>A0A849A8F6</accession>
<evidence type="ECO:0000256" key="1">
    <source>
        <dbReference type="ARBA" id="ARBA00004429"/>
    </source>
</evidence>
<evidence type="ECO:0000256" key="3">
    <source>
        <dbReference type="ARBA" id="ARBA00022448"/>
    </source>
</evidence>
<evidence type="ECO:0000256" key="8">
    <source>
        <dbReference type="ARBA" id="ARBA00023136"/>
    </source>
</evidence>
<keyword evidence="5" id="KW-0997">Cell inner membrane</keyword>
<proteinExistence type="inferred from homology"/>
<dbReference type="AlphaFoldDB" id="A0A849A8F6"/>
<feature type="transmembrane region" description="Helical" evidence="9">
    <location>
        <begin position="202"/>
        <end position="220"/>
    </location>
</feature>
<reference evidence="12 13" key="1">
    <citation type="submission" date="2020-05" db="EMBL/GenBank/DDBJ databases">
        <title>Nakamurella sp. DB0629 isolated from air conditioner.</title>
        <authorList>
            <person name="Kim D.H."/>
            <person name="Kim D.-U."/>
        </authorList>
    </citation>
    <scope>NUCLEOTIDE SEQUENCE [LARGE SCALE GENOMIC DNA]</scope>
    <source>
        <strain evidence="12 13">DB0629</strain>
    </source>
</reference>
<evidence type="ECO:0000256" key="5">
    <source>
        <dbReference type="ARBA" id="ARBA00022519"/>
    </source>
</evidence>
<feature type="compositionally biased region" description="Polar residues" evidence="10">
    <location>
        <begin position="1"/>
        <end position="16"/>
    </location>
</feature>